<dbReference type="Gene3D" id="3.40.50.1980">
    <property type="entry name" value="Nitrogenase molybdenum iron protein domain"/>
    <property type="match status" value="2"/>
</dbReference>
<feature type="domain" description="Fe/B12 periplasmic-binding" evidence="1">
    <location>
        <begin position="45"/>
        <end position="304"/>
    </location>
</feature>
<name>A0ABY4S635_AQUTE</name>
<dbReference type="Proteomes" id="UP001056201">
    <property type="component" value="Chromosome 1"/>
</dbReference>
<dbReference type="InterPro" id="IPR002491">
    <property type="entry name" value="ABC_transptr_periplasmic_BD"/>
</dbReference>
<dbReference type="InterPro" id="IPR050902">
    <property type="entry name" value="ABC_Transporter_SBP"/>
</dbReference>
<keyword evidence="3" id="KW-1185">Reference proteome</keyword>
<dbReference type="SUPFAM" id="SSF53807">
    <property type="entry name" value="Helical backbone' metal receptor"/>
    <property type="match status" value="1"/>
</dbReference>
<evidence type="ECO:0000313" key="2">
    <source>
        <dbReference type="EMBL" id="URI06770.1"/>
    </source>
</evidence>
<proteinExistence type="predicted"/>
<evidence type="ECO:0000313" key="3">
    <source>
        <dbReference type="Proteomes" id="UP001056201"/>
    </source>
</evidence>
<protein>
    <submittedName>
        <fullName evidence="2">ABC transporter substrate-binding protein</fullName>
    </submittedName>
</protein>
<organism evidence="2 3">
    <name type="scientific">Aquincola tertiaricarbonis</name>
    <dbReference type="NCBI Taxonomy" id="391953"/>
    <lineage>
        <taxon>Bacteria</taxon>
        <taxon>Pseudomonadati</taxon>
        <taxon>Pseudomonadota</taxon>
        <taxon>Betaproteobacteria</taxon>
        <taxon>Burkholderiales</taxon>
        <taxon>Sphaerotilaceae</taxon>
        <taxon>Aquincola</taxon>
    </lineage>
</organism>
<accession>A0ABY4S635</accession>
<evidence type="ECO:0000259" key="1">
    <source>
        <dbReference type="PROSITE" id="PS50983"/>
    </source>
</evidence>
<sequence length="304" mass="31361">MRRRALLAGGAWAGGAWAGGAWAGAGLALPARAQTAAAPTATAPRLVCVGGALTEIVYRLGAAAQLVGTDTTSLYPEAAQRTPKVGYQRQLSAEGLLSLRPDVLLTTDEAGPPTVIEQLRAAGVRVISTTTSHDLAEVQRKIDAAGQATRREAEAAALQQQLLADWQRSRQALPRLAGPAPRLLFVLAHGNAPQVAGAGTGAEAMLRLAGGRNALQGFNGYRAMTAEAVVAAAPDLVLSTRQAVQAAGGEAAFWQLPGLSLTPAFAARRLQAPDALWLLGFGPRLPQAVTELAQWIAGTPAARA</sequence>
<reference evidence="2" key="1">
    <citation type="submission" date="2022-05" db="EMBL/GenBank/DDBJ databases">
        <title>An RpoN-dependent PEP-CTERM gene is involved in floc formation of an Aquincola tertiaricarbonis strain.</title>
        <authorList>
            <person name="Qiu D."/>
            <person name="Xia M."/>
        </authorList>
    </citation>
    <scope>NUCLEOTIDE SEQUENCE</scope>
    <source>
        <strain evidence="2">RN12</strain>
    </source>
</reference>
<dbReference type="Pfam" id="PF01497">
    <property type="entry name" value="Peripla_BP_2"/>
    <property type="match status" value="1"/>
</dbReference>
<dbReference type="RefSeq" id="WP_250195033.1">
    <property type="nucleotide sequence ID" value="NZ_CP097635.1"/>
</dbReference>
<dbReference type="PANTHER" id="PTHR30535">
    <property type="entry name" value="VITAMIN B12-BINDING PROTEIN"/>
    <property type="match status" value="1"/>
</dbReference>
<gene>
    <name evidence="2" type="ORF">MW290_12795</name>
</gene>
<dbReference type="EMBL" id="CP097635">
    <property type="protein sequence ID" value="URI06770.1"/>
    <property type="molecule type" value="Genomic_DNA"/>
</dbReference>
<dbReference type="PROSITE" id="PS50983">
    <property type="entry name" value="FE_B12_PBP"/>
    <property type="match status" value="1"/>
</dbReference>
<dbReference type="PANTHER" id="PTHR30535:SF4">
    <property type="entry name" value="HEMIN-BINDING PERIPLASMIC PROTEIN HMUT"/>
    <property type="match status" value="1"/>
</dbReference>